<organism evidence="1 2">
    <name type="scientific">Hydra vulgaris</name>
    <name type="common">Hydra</name>
    <name type="synonym">Hydra attenuata</name>
    <dbReference type="NCBI Taxonomy" id="6087"/>
    <lineage>
        <taxon>Eukaryota</taxon>
        <taxon>Metazoa</taxon>
        <taxon>Cnidaria</taxon>
        <taxon>Hydrozoa</taxon>
        <taxon>Hydroidolina</taxon>
        <taxon>Anthoathecata</taxon>
        <taxon>Aplanulata</taxon>
        <taxon>Hydridae</taxon>
        <taxon>Hydra</taxon>
    </lineage>
</organism>
<name>A0ABM4D2T0_HYDVU</name>
<dbReference type="PANTHER" id="PTHR46601">
    <property type="entry name" value="ULP_PROTEASE DOMAIN-CONTAINING PROTEIN"/>
    <property type="match status" value="1"/>
</dbReference>
<proteinExistence type="predicted"/>
<keyword evidence="1" id="KW-1185">Reference proteome</keyword>
<evidence type="ECO:0000313" key="2">
    <source>
        <dbReference type="RefSeq" id="XP_065668565.1"/>
    </source>
</evidence>
<gene>
    <name evidence="2" type="primary">LOC136088563</name>
</gene>
<protein>
    <submittedName>
        <fullName evidence="2">Uncharacterized protein LOC136088563</fullName>
    </submittedName>
</protein>
<dbReference type="PANTHER" id="PTHR46601:SF1">
    <property type="entry name" value="ADF-H DOMAIN-CONTAINING PROTEIN"/>
    <property type="match status" value="1"/>
</dbReference>
<accession>A0ABM4D2T0</accession>
<dbReference type="RefSeq" id="XP_065668565.1">
    <property type="nucleotide sequence ID" value="XM_065812493.1"/>
</dbReference>
<dbReference type="GeneID" id="136088563"/>
<sequence length="837" mass="96706">MDSCDFGKKLNDTCHKLSYCRKIDLKKFDCYREDAREEFIWRSGITDDKILTICLHHAKIFGTHFEKKHTKCCNLLDKHKSKRKAIKGSHVITLDMAKQLRINFPNVVPGYQLCRSCFDAIISKFHEQDNCELEESVSCGTSEKSREALNVSLETIGVSPIKLHSIPKHQRLSVAKSKVIKIMSKYEEHISKVYNVREEELKHKIPHTKIIDKSKCDDLDKLTAEIKEKLIVSDQKTKIQLLTFTPESWSRNFAARYFNVTIYQIKEARKLKKISGIFSVPGTKKGKIFSEITLNRVNNVYHDDEFTRQMPGKKDYVSIGRKQHMQKRLILCNLKELYVSFKTKYPQEVIGFSKFCSLRPKWCITVGASGTHSVCVCTLHQNAILLTNAIQIKCTYKDLMTKVVCDVTSNECMVHRCPNCPGIVSLKKFLDAQLIDNDEEVSFNQWQKTDRTTLIYQTTTMEEYKLILSEAINKLTAHSYIAKCQARYLKQQKENLAKDCCIVLGDFAENFTFVIQDEIQSYHWCKSQCTLHPVALYLLNKNDQLEEKSFCFMSEDNEHDTGFVYEVQTQIVNYLKEYHPKISKILYFSDGCAAQYKNHKNLYNICLHKNDLDIDAEWTFFATSHGKSPCDGIGGTVKRLTTNASLQRPINDQILNCNKMFDYCTNNIKGIIFFKIEKERLTELRTTLKTCFELSRTIPGTRSYHQFKPESIDTISFKRTSEDVHITGIFSFSGIQSSQNDQQINIDALKLGEFIMCKYDAFDWIGMINEIDNIEQDVMVTFMHPHSPFNKLFWPSRVDECWVPITNITCIIDAPVTTNGRFYTLTVDASKLILTLS</sequence>
<dbReference type="Proteomes" id="UP001652625">
    <property type="component" value="Chromosome 12"/>
</dbReference>
<evidence type="ECO:0000313" key="1">
    <source>
        <dbReference type="Proteomes" id="UP001652625"/>
    </source>
</evidence>
<reference evidence="2" key="1">
    <citation type="submission" date="2025-08" db="UniProtKB">
        <authorList>
            <consortium name="RefSeq"/>
        </authorList>
    </citation>
    <scope>IDENTIFICATION</scope>
</reference>